<evidence type="ECO:0000256" key="2">
    <source>
        <dbReference type="ARBA" id="ARBA00022723"/>
    </source>
</evidence>
<dbReference type="GO" id="GO:0008237">
    <property type="term" value="F:metallopeptidase activity"/>
    <property type="evidence" value="ECO:0007669"/>
    <property type="project" value="UniProtKB-KW"/>
</dbReference>
<gene>
    <name evidence="8" type="ORF">G7Y82_12135</name>
</gene>
<reference evidence="8" key="1">
    <citation type="submission" date="2020-03" db="EMBL/GenBank/DDBJ databases">
        <title>Solimonas marina sp. nov., isolated from deep seawater of the Pacific Ocean.</title>
        <authorList>
            <person name="Liu X."/>
            <person name="Lai Q."/>
            <person name="Sun F."/>
            <person name="Gai Y."/>
            <person name="Li G."/>
            <person name="Shao Z."/>
        </authorList>
    </citation>
    <scope>NUCLEOTIDE SEQUENCE</scope>
    <source>
        <strain evidence="8">C16B3</strain>
    </source>
</reference>
<dbReference type="PANTHER" id="PTHR30471">
    <property type="entry name" value="DNA REPAIR PROTEIN RADC"/>
    <property type="match status" value="1"/>
</dbReference>
<feature type="domain" description="MPN" evidence="7">
    <location>
        <begin position="57"/>
        <end position="180"/>
    </location>
</feature>
<feature type="region of interest" description="Disordered" evidence="6">
    <location>
        <begin position="1"/>
        <end position="32"/>
    </location>
</feature>
<dbReference type="PANTHER" id="PTHR30471:SF3">
    <property type="entry name" value="UPF0758 PROTEIN YEES-RELATED"/>
    <property type="match status" value="1"/>
</dbReference>
<evidence type="ECO:0000313" key="8">
    <source>
        <dbReference type="EMBL" id="NKF23069.1"/>
    </source>
</evidence>
<keyword evidence="5" id="KW-0482">Metalloprotease</keyword>
<dbReference type="AlphaFoldDB" id="A0A969WAR6"/>
<evidence type="ECO:0000256" key="6">
    <source>
        <dbReference type="SAM" id="MobiDB-lite"/>
    </source>
</evidence>
<keyword evidence="9" id="KW-1185">Reference proteome</keyword>
<keyword evidence="4" id="KW-0862">Zinc</keyword>
<evidence type="ECO:0000256" key="1">
    <source>
        <dbReference type="ARBA" id="ARBA00022670"/>
    </source>
</evidence>
<organism evidence="8 9">
    <name type="scientific">Solimonas marina</name>
    <dbReference type="NCBI Taxonomy" id="2714601"/>
    <lineage>
        <taxon>Bacteria</taxon>
        <taxon>Pseudomonadati</taxon>
        <taxon>Pseudomonadota</taxon>
        <taxon>Gammaproteobacteria</taxon>
        <taxon>Nevskiales</taxon>
        <taxon>Nevskiaceae</taxon>
        <taxon>Solimonas</taxon>
    </lineage>
</organism>
<proteinExistence type="predicted"/>
<accession>A0A969WAR6</accession>
<dbReference type="InterPro" id="IPR020891">
    <property type="entry name" value="UPF0758_CS"/>
</dbReference>
<evidence type="ECO:0000256" key="3">
    <source>
        <dbReference type="ARBA" id="ARBA00022801"/>
    </source>
</evidence>
<dbReference type="InterPro" id="IPR037518">
    <property type="entry name" value="MPN"/>
</dbReference>
<dbReference type="Proteomes" id="UP000653472">
    <property type="component" value="Unassembled WGS sequence"/>
</dbReference>
<dbReference type="EMBL" id="JAAVXB010000006">
    <property type="protein sequence ID" value="NKF23069.1"/>
    <property type="molecule type" value="Genomic_DNA"/>
</dbReference>
<dbReference type="InterPro" id="IPR001405">
    <property type="entry name" value="UPF0758"/>
</dbReference>
<dbReference type="InterPro" id="IPR025657">
    <property type="entry name" value="RadC_JAB"/>
</dbReference>
<feature type="compositionally biased region" description="Basic residues" evidence="6">
    <location>
        <begin position="1"/>
        <end position="10"/>
    </location>
</feature>
<keyword evidence="2" id="KW-0479">Metal-binding</keyword>
<name>A0A969WAR6_9GAMM</name>
<dbReference type="GO" id="GO:0006508">
    <property type="term" value="P:proteolysis"/>
    <property type="evidence" value="ECO:0007669"/>
    <property type="project" value="UniProtKB-KW"/>
</dbReference>
<evidence type="ECO:0000259" key="7">
    <source>
        <dbReference type="PROSITE" id="PS50249"/>
    </source>
</evidence>
<keyword evidence="3" id="KW-0378">Hydrolase</keyword>
<dbReference type="GO" id="GO:0046872">
    <property type="term" value="F:metal ion binding"/>
    <property type="evidence" value="ECO:0007669"/>
    <property type="project" value="UniProtKB-KW"/>
</dbReference>
<dbReference type="Gene3D" id="3.40.140.10">
    <property type="entry name" value="Cytidine Deaminase, domain 2"/>
    <property type="match status" value="1"/>
</dbReference>
<keyword evidence="1" id="KW-0645">Protease</keyword>
<dbReference type="PROSITE" id="PS50249">
    <property type="entry name" value="MPN"/>
    <property type="match status" value="1"/>
</dbReference>
<protein>
    <submittedName>
        <fullName evidence="8">DNA repair protein RadC</fullName>
    </submittedName>
</protein>
<dbReference type="PROSITE" id="PS01302">
    <property type="entry name" value="UPF0758"/>
    <property type="match status" value="1"/>
</dbReference>
<evidence type="ECO:0000313" key="9">
    <source>
        <dbReference type="Proteomes" id="UP000653472"/>
    </source>
</evidence>
<evidence type="ECO:0000256" key="4">
    <source>
        <dbReference type="ARBA" id="ARBA00022833"/>
    </source>
</evidence>
<dbReference type="Pfam" id="PF04002">
    <property type="entry name" value="RadC"/>
    <property type="match status" value="1"/>
</dbReference>
<dbReference type="CDD" id="cd08071">
    <property type="entry name" value="MPN_DUF2466"/>
    <property type="match status" value="1"/>
</dbReference>
<sequence length="180" mass="19589">MARAAQKRSTARTVTPPPPPPQSMLPSALPEDATREDRAIYRALKILDKRLRKPGPTMCDPLAVERYLHLCLADGDVEKFACLFVNAQHQVIAFEILATGTLDGAAVYPREVVKRALANSAAAVIFAHNHPSGVTKPSVNDRVLTDRLRQALATIDVRVLDHLVVGGRNSPTSFAAHGWL</sequence>
<comment type="caution">
    <text evidence="8">The sequence shown here is derived from an EMBL/GenBank/DDBJ whole genome shotgun (WGS) entry which is preliminary data.</text>
</comment>
<evidence type="ECO:0000256" key="5">
    <source>
        <dbReference type="ARBA" id="ARBA00023049"/>
    </source>
</evidence>